<evidence type="ECO:0000313" key="3">
    <source>
        <dbReference type="EMBL" id="OQO01313.1"/>
    </source>
</evidence>
<feature type="region of interest" description="Disordered" evidence="2">
    <location>
        <begin position="1"/>
        <end position="74"/>
    </location>
</feature>
<organism evidence="3 4">
    <name type="scientific">Cryoendolithus antarcticus</name>
    <dbReference type="NCBI Taxonomy" id="1507870"/>
    <lineage>
        <taxon>Eukaryota</taxon>
        <taxon>Fungi</taxon>
        <taxon>Dikarya</taxon>
        <taxon>Ascomycota</taxon>
        <taxon>Pezizomycotina</taxon>
        <taxon>Dothideomycetes</taxon>
        <taxon>Dothideomycetidae</taxon>
        <taxon>Cladosporiales</taxon>
        <taxon>Cladosporiaceae</taxon>
        <taxon>Cryoendolithus</taxon>
    </lineage>
</organism>
<accession>A0A1V8SQ81</accession>
<feature type="region of interest" description="Disordered" evidence="2">
    <location>
        <begin position="334"/>
        <end position="365"/>
    </location>
</feature>
<feature type="compositionally biased region" description="Low complexity" evidence="2">
    <location>
        <begin position="345"/>
        <end position="356"/>
    </location>
</feature>
<dbReference type="Proteomes" id="UP000192596">
    <property type="component" value="Unassembled WGS sequence"/>
</dbReference>
<evidence type="ECO:0000256" key="2">
    <source>
        <dbReference type="SAM" id="MobiDB-lite"/>
    </source>
</evidence>
<feature type="compositionally biased region" description="Low complexity" evidence="2">
    <location>
        <begin position="288"/>
        <end position="302"/>
    </location>
</feature>
<feature type="compositionally biased region" description="Polar residues" evidence="2">
    <location>
        <begin position="397"/>
        <end position="406"/>
    </location>
</feature>
<sequence length="431" mass="44337">MAPDINTLPTSPRAERPHSSHNPSSTPLPPLLSTSRRTSQIMGPPGASASAGDRPHRSPVITSHEQGINMPMRHPRPLTAAELYAECEKEQEAVVNRLARELTALRAQTASVASNNSMSSSSTSASLLPVDITDPNAIHQMTGATHPTPSRRHRSSSSLSRRSIPTPSTSVSVAGSTMSTQPQAGSTTSGHPGTHASQSQASFARTAASGASLSRQPSASARSGASTPARQSVDNLRYPSSAGGIPGGGTLFTLPHRPSLSRDPSATSMGSTAAHAGTPLSPNPHSVPSPSQSPSTQLSTQSYTDTAAYRSEMEIVKAENESLRQRVRALERALRTRRRGSSQSDAPAAIDPTATARVAREPTAASPVTPAAAGIAAWAAGDGGVGGVAGPRERSESQSTTASSRRGTMAVQEDEVKVGESAGSVGIGRGV</sequence>
<feature type="compositionally biased region" description="Low complexity" evidence="2">
    <location>
        <begin position="156"/>
        <end position="172"/>
    </location>
</feature>
<dbReference type="OrthoDB" id="5401654at2759"/>
<feature type="compositionally biased region" description="Low complexity" evidence="2">
    <location>
        <begin position="20"/>
        <end position="39"/>
    </location>
</feature>
<feature type="compositionally biased region" description="Polar residues" evidence="2">
    <location>
        <begin position="173"/>
        <end position="234"/>
    </location>
</feature>
<feature type="coiled-coil region" evidence="1">
    <location>
        <begin position="306"/>
        <end position="333"/>
    </location>
</feature>
<proteinExistence type="predicted"/>
<comment type="caution">
    <text evidence="3">The sequence shown here is derived from an EMBL/GenBank/DDBJ whole genome shotgun (WGS) entry which is preliminary data.</text>
</comment>
<keyword evidence="1" id="KW-0175">Coiled coil</keyword>
<evidence type="ECO:0000313" key="4">
    <source>
        <dbReference type="Proteomes" id="UP000192596"/>
    </source>
</evidence>
<reference evidence="4" key="1">
    <citation type="submission" date="2017-03" db="EMBL/GenBank/DDBJ databases">
        <title>Genomes of endolithic fungi from Antarctica.</title>
        <authorList>
            <person name="Coleine C."/>
            <person name="Masonjones S."/>
            <person name="Stajich J.E."/>
        </authorList>
    </citation>
    <scope>NUCLEOTIDE SEQUENCE [LARGE SCALE GENOMIC DNA]</scope>
    <source>
        <strain evidence="4">CCFEE 5527</strain>
    </source>
</reference>
<protein>
    <submittedName>
        <fullName evidence="3">Uncharacterized protein</fullName>
    </submittedName>
</protein>
<name>A0A1V8SQ81_9PEZI</name>
<dbReference type="PANTHER" id="PTHR39610">
    <property type="entry name" value="BZIP DOMAIN-CONTAINING PROTEIN-RELATED"/>
    <property type="match status" value="1"/>
</dbReference>
<dbReference type="InParanoid" id="A0A1V8SQ81"/>
<dbReference type="PANTHER" id="PTHR39610:SF1">
    <property type="match status" value="1"/>
</dbReference>
<dbReference type="EMBL" id="NAJO01000031">
    <property type="protein sequence ID" value="OQO01313.1"/>
    <property type="molecule type" value="Genomic_DNA"/>
</dbReference>
<keyword evidence="4" id="KW-1185">Reference proteome</keyword>
<feature type="compositionally biased region" description="Polar residues" evidence="2">
    <location>
        <begin position="262"/>
        <end position="271"/>
    </location>
</feature>
<evidence type="ECO:0000256" key="1">
    <source>
        <dbReference type="SAM" id="Coils"/>
    </source>
</evidence>
<gene>
    <name evidence="3" type="ORF">B0A48_12866</name>
</gene>
<feature type="region of interest" description="Disordered" evidence="2">
    <location>
        <begin position="138"/>
        <end position="305"/>
    </location>
</feature>
<dbReference type="AlphaFoldDB" id="A0A1V8SQ81"/>
<feature type="region of interest" description="Disordered" evidence="2">
    <location>
        <begin position="384"/>
        <end position="431"/>
    </location>
</feature>